<evidence type="ECO:0000313" key="2">
    <source>
        <dbReference type="EMBL" id="WVO22511.1"/>
    </source>
</evidence>
<evidence type="ECO:0000313" key="3">
    <source>
        <dbReference type="Proteomes" id="UP001432216"/>
    </source>
</evidence>
<keyword evidence="3" id="KW-1185">Reference proteome</keyword>
<sequence length="91" mass="10295">MVPESPPFSSAKFITHSPDSETSVERFDFLPIPPVWEDFFYLLQSCIAISGRITYFMKSGAALSMPKGCWMKITLTSEFTVMRIGRVQVPI</sequence>
<organism evidence="2 3">
    <name type="scientific">Cryptococcus decagattii</name>
    <dbReference type="NCBI Taxonomy" id="1859122"/>
    <lineage>
        <taxon>Eukaryota</taxon>
        <taxon>Fungi</taxon>
        <taxon>Dikarya</taxon>
        <taxon>Basidiomycota</taxon>
        <taxon>Agaricomycotina</taxon>
        <taxon>Tremellomycetes</taxon>
        <taxon>Tremellales</taxon>
        <taxon>Cryptococcaceae</taxon>
        <taxon>Cryptococcus</taxon>
        <taxon>Cryptococcus gattii species complex</taxon>
    </lineage>
</organism>
<dbReference type="Proteomes" id="UP001432216">
    <property type="component" value="Chromosome 6"/>
</dbReference>
<accession>A0ABZ2AVE6</accession>
<dbReference type="RefSeq" id="XP_064721750.1">
    <property type="nucleotide sequence ID" value="XM_064865678.1"/>
</dbReference>
<proteinExistence type="predicted"/>
<dbReference type="GeneID" id="89990613"/>
<evidence type="ECO:0000256" key="1">
    <source>
        <dbReference type="SAM" id="MobiDB-lite"/>
    </source>
</evidence>
<feature type="region of interest" description="Disordered" evidence="1">
    <location>
        <begin position="1"/>
        <end position="20"/>
    </location>
</feature>
<reference evidence="2 3" key="1">
    <citation type="submission" date="2024-01" db="EMBL/GenBank/DDBJ databases">
        <title>Comparative genomics of Cryptococcus and Kwoniella reveals pathogenesis evolution and contrasting modes of karyotype evolution via chromosome fusion or intercentromeric recombination.</title>
        <authorList>
            <person name="Coelho M.A."/>
            <person name="David-Palma M."/>
            <person name="Shea T."/>
            <person name="Bowers K."/>
            <person name="McGinley-Smith S."/>
            <person name="Mohammad A.W."/>
            <person name="Gnirke A."/>
            <person name="Yurkov A.M."/>
            <person name="Nowrousian M."/>
            <person name="Sun S."/>
            <person name="Cuomo C.A."/>
            <person name="Heitman J."/>
        </authorList>
    </citation>
    <scope>NUCLEOTIDE SEQUENCE [LARGE SCALE GENOMIC DNA]</scope>
    <source>
        <strain evidence="2 3">7685027</strain>
    </source>
</reference>
<name>A0ABZ2AVE6_9TREE</name>
<dbReference type="EMBL" id="CP143811">
    <property type="protein sequence ID" value="WVO22511.1"/>
    <property type="molecule type" value="Genomic_DNA"/>
</dbReference>
<gene>
    <name evidence="2" type="ORF">IAS62_003841</name>
</gene>
<protein>
    <submittedName>
        <fullName evidence="2">Uncharacterized protein</fullName>
    </submittedName>
</protein>